<evidence type="ECO:0000256" key="1">
    <source>
        <dbReference type="ARBA" id="ARBA00022553"/>
    </source>
</evidence>
<feature type="domain" description="FERM" evidence="3">
    <location>
        <begin position="1"/>
        <end position="190"/>
    </location>
</feature>
<comment type="caution">
    <text evidence="4">The sequence shown here is derived from an EMBL/GenBank/DDBJ whole genome shotgun (WGS) entry which is preliminary data.</text>
</comment>
<dbReference type="Gene3D" id="2.30.29.30">
    <property type="entry name" value="Pleckstrin-homology domain (PH domain)/Phosphotyrosine-binding domain (PTB)"/>
    <property type="match status" value="1"/>
</dbReference>
<dbReference type="InterPro" id="IPR019747">
    <property type="entry name" value="FERM_CS"/>
</dbReference>
<dbReference type="PANTHER" id="PTHR23280">
    <property type="entry name" value="4.1 G PROTEIN"/>
    <property type="match status" value="1"/>
</dbReference>
<dbReference type="InterPro" id="IPR014847">
    <property type="entry name" value="FA"/>
</dbReference>
<evidence type="ECO:0000256" key="2">
    <source>
        <dbReference type="SAM" id="MobiDB-lite"/>
    </source>
</evidence>
<dbReference type="PRINTS" id="PR00935">
    <property type="entry name" value="BAND41"/>
</dbReference>
<dbReference type="GO" id="GO:0005856">
    <property type="term" value="C:cytoskeleton"/>
    <property type="evidence" value="ECO:0007669"/>
    <property type="project" value="InterPro"/>
</dbReference>
<dbReference type="PANTHER" id="PTHR23280:SF17">
    <property type="entry name" value="BAND 4.1-LIKE PROTEIN 2"/>
    <property type="match status" value="1"/>
</dbReference>
<dbReference type="SUPFAM" id="SSF50729">
    <property type="entry name" value="PH domain-like"/>
    <property type="match status" value="1"/>
</dbReference>
<dbReference type="GO" id="GO:0031032">
    <property type="term" value="P:actomyosin structure organization"/>
    <property type="evidence" value="ECO:0007669"/>
    <property type="project" value="TreeGrafter"/>
</dbReference>
<dbReference type="InterPro" id="IPR014352">
    <property type="entry name" value="FERM/acyl-CoA-bd_prot_sf"/>
</dbReference>
<dbReference type="Pfam" id="PF00373">
    <property type="entry name" value="FERM_M"/>
    <property type="match status" value="1"/>
</dbReference>
<gene>
    <name evidence="4" type="primary">Epb41l2_1</name>
    <name evidence="4" type="ORF">ERPZAN_R07066</name>
</gene>
<feature type="compositionally biased region" description="Basic and acidic residues" evidence="2">
    <location>
        <begin position="417"/>
        <end position="428"/>
    </location>
</feature>
<feature type="compositionally biased region" description="Basic and acidic residues" evidence="2">
    <location>
        <begin position="453"/>
        <end position="465"/>
    </location>
</feature>
<dbReference type="InterPro" id="IPR019749">
    <property type="entry name" value="Band_41_domain"/>
</dbReference>
<dbReference type="InterPro" id="IPR019748">
    <property type="entry name" value="FERM_central"/>
</dbReference>
<dbReference type="GO" id="GO:0005886">
    <property type="term" value="C:plasma membrane"/>
    <property type="evidence" value="ECO:0007669"/>
    <property type="project" value="TreeGrafter"/>
</dbReference>
<keyword evidence="1" id="KW-0597">Phosphoprotein</keyword>
<dbReference type="GO" id="GO:0003779">
    <property type="term" value="F:actin binding"/>
    <property type="evidence" value="ECO:0007669"/>
    <property type="project" value="InterPro"/>
</dbReference>
<keyword evidence="5" id="KW-1185">Reference proteome</keyword>
<organism evidence="4 5">
    <name type="scientific">Erpornis zantholeuca</name>
    <dbReference type="NCBI Taxonomy" id="1112836"/>
    <lineage>
        <taxon>Eukaryota</taxon>
        <taxon>Metazoa</taxon>
        <taxon>Chordata</taxon>
        <taxon>Craniata</taxon>
        <taxon>Vertebrata</taxon>
        <taxon>Euteleostomi</taxon>
        <taxon>Archelosauria</taxon>
        <taxon>Archosauria</taxon>
        <taxon>Dinosauria</taxon>
        <taxon>Saurischia</taxon>
        <taxon>Theropoda</taxon>
        <taxon>Coelurosauria</taxon>
        <taxon>Aves</taxon>
        <taxon>Neognathae</taxon>
        <taxon>Neoaves</taxon>
        <taxon>Telluraves</taxon>
        <taxon>Australaves</taxon>
        <taxon>Passeriformes</taxon>
        <taxon>Sylvioidea</taxon>
        <taxon>Timaliidae</taxon>
        <taxon>Erpornis</taxon>
    </lineage>
</organism>
<dbReference type="OrthoDB" id="6589456at2759"/>
<dbReference type="Pfam" id="PF05902">
    <property type="entry name" value="4_1_CTD"/>
    <property type="match status" value="1"/>
</dbReference>
<feature type="non-terminal residue" evidence="4">
    <location>
        <position position="1"/>
    </location>
</feature>
<dbReference type="InterPro" id="IPR035963">
    <property type="entry name" value="FERM_2"/>
</dbReference>
<dbReference type="InterPro" id="IPR007477">
    <property type="entry name" value="SAB_dom"/>
</dbReference>
<dbReference type="SUPFAM" id="SSF47031">
    <property type="entry name" value="Second domain of FERM"/>
    <property type="match status" value="1"/>
</dbReference>
<evidence type="ECO:0000313" key="5">
    <source>
        <dbReference type="Proteomes" id="UP000545329"/>
    </source>
</evidence>
<dbReference type="GO" id="GO:0030866">
    <property type="term" value="P:cortical actin cytoskeleton organization"/>
    <property type="evidence" value="ECO:0007669"/>
    <property type="project" value="InterPro"/>
</dbReference>
<feature type="region of interest" description="Disordered" evidence="2">
    <location>
        <begin position="417"/>
        <end position="489"/>
    </location>
</feature>
<dbReference type="Pfam" id="PF09380">
    <property type="entry name" value="FERM_C"/>
    <property type="match status" value="1"/>
</dbReference>
<feature type="compositionally biased region" description="Low complexity" evidence="2">
    <location>
        <begin position="429"/>
        <end position="442"/>
    </location>
</feature>
<dbReference type="PROSITE" id="PS50057">
    <property type="entry name" value="FERM_3"/>
    <property type="match status" value="1"/>
</dbReference>
<dbReference type="FunFam" id="2.30.29.30:FF:000001">
    <property type="entry name" value="Erythrocyte membrane protein band 4.1"/>
    <property type="match status" value="1"/>
</dbReference>
<dbReference type="Gene3D" id="1.20.80.10">
    <property type="match status" value="1"/>
</dbReference>
<evidence type="ECO:0000313" key="4">
    <source>
        <dbReference type="EMBL" id="NXS89361.1"/>
    </source>
</evidence>
<dbReference type="CDD" id="cd14473">
    <property type="entry name" value="FERM_B-lobe"/>
    <property type="match status" value="1"/>
</dbReference>
<dbReference type="PROSITE" id="PS00661">
    <property type="entry name" value="FERM_2"/>
    <property type="match status" value="1"/>
</dbReference>
<dbReference type="SMART" id="SM01196">
    <property type="entry name" value="FERM_C"/>
    <property type="match status" value="1"/>
</dbReference>
<dbReference type="FunFam" id="1.20.80.10:FF:000001">
    <property type="entry name" value="Erythrocyte membrane protein band 4.1"/>
    <property type="match status" value="1"/>
</dbReference>
<dbReference type="CDD" id="cd13184">
    <property type="entry name" value="FERM_C_4_1_family"/>
    <property type="match status" value="1"/>
</dbReference>
<dbReference type="PIRSF" id="PIRSF002304">
    <property type="entry name" value="Membrane_skeletal_4_1"/>
    <property type="match status" value="1"/>
</dbReference>
<dbReference type="GO" id="GO:0005198">
    <property type="term" value="F:structural molecule activity"/>
    <property type="evidence" value="ECO:0007669"/>
    <property type="project" value="InterPro"/>
</dbReference>
<dbReference type="InterPro" id="IPR008379">
    <property type="entry name" value="Band_4.1_C"/>
</dbReference>
<proteinExistence type="predicted"/>
<dbReference type="Pfam" id="PF04382">
    <property type="entry name" value="SAB"/>
    <property type="match status" value="2"/>
</dbReference>
<name>A0A7L2Y3S0_9PASS</name>
<accession>A0A7L2Y3S0</accession>
<protein>
    <submittedName>
        <fullName evidence="4">E41L2 protein</fullName>
    </submittedName>
</protein>
<dbReference type="SMART" id="SM01195">
    <property type="entry name" value="FA"/>
    <property type="match status" value="1"/>
</dbReference>
<reference evidence="4 5" key="1">
    <citation type="submission" date="2019-09" db="EMBL/GenBank/DDBJ databases">
        <title>Bird 10,000 Genomes (B10K) Project - Family phase.</title>
        <authorList>
            <person name="Zhang G."/>
        </authorList>
    </citation>
    <scope>NUCLEOTIDE SEQUENCE [LARGE SCALE GENOMIC DNA]</scope>
    <source>
        <strain evidence="4">B10K-DU-002-58</strain>
        <tissue evidence="4">Muscle</tissue>
    </source>
</reference>
<feature type="compositionally biased region" description="Basic and acidic residues" evidence="2">
    <location>
        <begin position="472"/>
        <end position="484"/>
    </location>
</feature>
<feature type="non-terminal residue" evidence="4">
    <location>
        <position position="698"/>
    </location>
</feature>
<dbReference type="AlphaFoldDB" id="A0A7L2Y3S0"/>
<dbReference type="InterPro" id="IPR011993">
    <property type="entry name" value="PH-like_dom_sf"/>
</dbReference>
<dbReference type="InterPro" id="IPR000299">
    <property type="entry name" value="FERM_domain"/>
</dbReference>
<dbReference type="Proteomes" id="UP000545329">
    <property type="component" value="Unassembled WGS sequence"/>
</dbReference>
<dbReference type="InterPro" id="IPR018980">
    <property type="entry name" value="FERM_PH-like_C"/>
</dbReference>
<evidence type="ECO:0000259" key="3">
    <source>
        <dbReference type="PROSITE" id="PS50057"/>
    </source>
</evidence>
<sequence length="698" mass="78405">RYFLCLQLRQDIASGRLPCSFVTHALLGSYTLQAELGDHDPEEHRSDYISEFQFAPNQTQEMEEKVAELHKTHRGLTPAQADSQFLENAKRLSMYGVDLHRAKDSEGVDIMLGVCANGVLIYKDRLRINRFAWPKILKISYKRSNFYIKVRPAELEQFESTIGFKLPNHRASKRLWKVCVEHHTFFRLVSPEQPPKAKFLTLGSKFRYSGRTQAQTRQASSLIDRPAPYFERTSSKRVSRSLDGAPMGISDQSLLRDFSATGGQAAGDKIIDLEAAGQAKLKEGGREEDESPLKTPQLELTQDGKISSLRVDGENIYVRHSNLMLEDLDKTQDDLLKHQASISELKRNFMESTPEPRPNEWEKRRITPLSLQTQGSSHETLDIVEEKKQAEFGIEETLVVDETNKGKIQVATDAGETCKVEHLSKKDSSSLPSESSSSSSSSESEDEEVGEYQPHHRSIEEIIREEQEEEEDMKRKEHEEKTQHVEAVPEGSKLNVPVEHTQVTAEDLVQENTVTVATEDKNMSEQIKQDIGEEKEEEQLKLNGDVSHVDIDVAPQLICCSEPPVVKTEMVTISDATQRTEISTKEIPIVQTETKTITYESSQLDGNAVGDSGVLVSAQTITSESVSTTTTTHITKMVKGGVSETRIEKRIVITGDADIDHDEALAQAIKEAKEQHPDMSVTRVVVHKETELAEEDEE</sequence>
<dbReference type="Pfam" id="PF08736">
    <property type="entry name" value="FA"/>
    <property type="match status" value="1"/>
</dbReference>
<dbReference type="EMBL" id="VZTN01035191">
    <property type="protein sequence ID" value="NXS89361.1"/>
    <property type="molecule type" value="Genomic_DNA"/>
</dbReference>